<dbReference type="EMBL" id="QUNO01000014">
    <property type="protein sequence ID" value="REH38256.1"/>
    <property type="molecule type" value="Genomic_DNA"/>
</dbReference>
<dbReference type="OrthoDB" id="3695439at2"/>
<comment type="caution">
    <text evidence="3">The sequence shown here is derived from an EMBL/GenBank/DDBJ whole genome shotgun (WGS) entry which is preliminary data.</text>
</comment>
<proteinExistence type="predicted"/>
<evidence type="ECO:0000259" key="2">
    <source>
        <dbReference type="Pfam" id="PF09990"/>
    </source>
</evidence>
<feature type="transmembrane region" description="Helical" evidence="1">
    <location>
        <begin position="20"/>
        <end position="40"/>
    </location>
</feature>
<dbReference type="InterPro" id="IPR019251">
    <property type="entry name" value="DUF2231_TM"/>
</dbReference>
<keyword evidence="1" id="KW-0812">Transmembrane</keyword>
<evidence type="ECO:0000313" key="4">
    <source>
        <dbReference type="Proteomes" id="UP000256269"/>
    </source>
</evidence>
<feature type="domain" description="DUF2231" evidence="2">
    <location>
        <begin position="12"/>
        <end position="106"/>
    </location>
</feature>
<dbReference type="RefSeq" id="WP_116179096.1">
    <property type="nucleotide sequence ID" value="NZ_CP144375.1"/>
</dbReference>
<gene>
    <name evidence="3" type="ORF">BCF44_114281</name>
</gene>
<organism evidence="3 4">
    <name type="scientific">Kutzneria buriramensis</name>
    <dbReference type="NCBI Taxonomy" id="1045776"/>
    <lineage>
        <taxon>Bacteria</taxon>
        <taxon>Bacillati</taxon>
        <taxon>Actinomycetota</taxon>
        <taxon>Actinomycetes</taxon>
        <taxon>Pseudonocardiales</taxon>
        <taxon>Pseudonocardiaceae</taxon>
        <taxon>Kutzneria</taxon>
    </lineage>
</organism>
<feature type="transmembrane region" description="Helical" evidence="1">
    <location>
        <begin position="93"/>
        <end position="114"/>
    </location>
</feature>
<keyword evidence="1" id="KW-0472">Membrane</keyword>
<sequence length="212" mass="22406">MNLADNSFTFNGMPLHPLLVHAVVVLLPLAAVGSILIALYPKWRRRYWLPVLVLAVLGIGAVPITQQAGEELYNTIKGSPPGLAHHRDLGNGLLPYAIAFGVMLVLLLVVGRIADRERATGGVRANAAMSPRHQPVAPGVHSLDELDEDLAARPATEPAPTIQTAQQSASRFWSVITILVSVAVLASAVAVTYEIYLIGDSGASAVWKGVGG</sequence>
<keyword evidence="1" id="KW-1133">Transmembrane helix</keyword>
<dbReference type="Pfam" id="PF09990">
    <property type="entry name" value="DUF2231"/>
    <property type="match status" value="1"/>
</dbReference>
<feature type="transmembrane region" description="Helical" evidence="1">
    <location>
        <begin position="47"/>
        <end position="65"/>
    </location>
</feature>
<evidence type="ECO:0000256" key="1">
    <source>
        <dbReference type="SAM" id="Phobius"/>
    </source>
</evidence>
<feature type="transmembrane region" description="Helical" evidence="1">
    <location>
        <begin position="172"/>
        <end position="193"/>
    </location>
</feature>
<accession>A0A3E0H579</accession>
<dbReference type="Proteomes" id="UP000256269">
    <property type="component" value="Unassembled WGS sequence"/>
</dbReference>
<protein>
    <recommendedName>
        <fullName evidence="2">DUF2231 domain-containing protein</fullName>
    </recommendedName>
</protein>
<keyword evidence="4" id="KW-1185">Reference proteome</keyword>
<evidence type="ECO:0000313" key="3">
    <source>
        <dbReference type="EMBL" id="REH38256.1"/>
    </source>
</evidence>
<reference evidence="3 4" key="1">
    <citation type="submission" date="2018-08" db="EMBL/GenBank/DDBJ databases">
        <title>Genomic Encyclopedia of Archaeal and Bacterial Type Strains, Phase II (KMG-II): from individual species to whole genera.</title>
        <authorList>
            <person name="Goeker M."/>
        </authorList>
    </citation>
    <scope>NUCLEOTIDE SEQUENCE [LARGE SCALE GENOMIC DNA]</scope>
    <source>
        <strain evidence="3 4">DSM 45791</strain>
    </source>
</reference>
<name>A0A3E0H579_9PSEU</name>
<dbReference type="AlphaFoldDB" id="A0A3E0H579"/>